<dbReference type="Proteomes" id="UP000182344">
    <property type="component" value="Unassembled WGS sequence"/>
</dbReference>
<dbReference type="AlphaFoldDB" id="A0A1J5HS62"/>
<dbReference type="STRING" id="1805376.AUK05_00215"/>
<dbReference type="EMBL" id="MNZO01000003">
    <property type="protein sequence ID" value="OIP87913.1"/>
    <property type="molecule type" value="Genomic_DNA"/>
</dbReference>
<name>A0A1J5HS62_9BACT</name>
<accession>A0A1J5HS62</accession>
<evidence type="ECO:0000313" key="2">
    <source>
        <dbReference type="Proteomes" id="UP000182344"/>
    </source>
</evidence>
<protein>
    <recommendedName>
        <fullName evidence="3">DUF5678 domain-containing protein</fullName>
    </recommendedName>
</protein>
<evidence type="ECO:0008006" key="3">
    <source>
        <dbReference type="Google" id="ProtNLM"/>
    </source>
</evidence>
<organism evidence="1 2">
    <name type="scientific">Candidatus Shapirobacteria bacterium CG2_30_35_20</name>
    <dbReference type="NCBI Taxonomy" id="1805376"/>
    <lineage>
        <taxon>Bacteria</taxon>
        <taxon>Candidatus Shapironibacteriota</taxon>
    </lineage>
</organism>
<comment type="caution">
    <text evidence="1">The sequence shown here is derived from an EMBL/GenBank/DDBJ whole genome shotgun (WGS) entry which is preliminary data.</text>
</comment>
<reference evidence="1 2" key="1">
    <citation type="journal article" date="2016" name="Environ. Microbiol.">
        <title>Genomic resolution of a cold subsurface aquifer community provides metabolic insights for novel microbes adapted to high CO concentrations.</title>
        <authorList>
            <person name="Probst A.J."/>
            <person name="Castelle C.J."/>
            <person name="Singh A."/>
            <person name="Brown C.T."/>
            <person name="Anantharaman K."/>
            <person name="Sharon I."/>
            <person name="Hug L.A."/>
            <person name="Burstein D."/>
            <person name="Emerson J.B."/>
            <person name="Thomas B.C."/>
            <person name="Banfield J.F."/>
        </authorList>
    </citation>
    <scope>NUCLEOTIDE SEQUENCE [LARGE SCALE GENOMIC DNA]</scope>
    <source>
        <strain evidence="1">CG2_30_35_20</strain>
    </source>
</reference>
<evidence type="ECO:0000313" key="1">
    <source>
        <dbReference type="EMBL" id="OIP87913.1"/>
    </source>
</evidence>
<sequence>MDTNILQKELDYYEKNKELFLKNYSNQFLLIKNEELLGSFTNEVDAYNTGIKKLGNQAFLIKQAIQTKFIQTNYSLYSGLIHASL</sequence>
<gene>
    <name evidence="1" type="ORF">AUK05_00215</name>
</gene>
<proteinExistence type="predicted"/>